<dbReference type="AlphaFoldDB" id="A0A8T0I0B8"/>
<name>A0A8T0I0B8_CERPU</name>
<comment type="caution">
    <text evidence="1">The sequence shown here is derived from an EMBL/GenBank/DDBJ whole genome shotgun (WGS) entry which is preliminary data.</text>
</comment>
<dbReference type="EMBL" id="CM026425">
    <property type="protein sequence ID" value="KAG0576361.1"/>
    <property type="molecule type" value="Genomic_DNA"/>
</dbReference>
<keyword evidence="2" id="KW-1185">Reference proteome</keyword>
<evidence type="ECO:0000313" key="2">
    <source>
        <dbReference type="Proteomes" id="UP000822688"/>
    </source>
</evidence>
<sequence>MMMVFLSSSSLGYDMAREWESLDWGCCGGVTPCEPGSTWMLELGGDVLLVCLCESAAIQSLPSAIALPSAQLGLSGGVQRRGGGVEAWVCSEVGDLGRRIYACGGR</sequence>
<evidence type="ECO:0000313" key="1">
    <source>
        <dbReference type="EMBL" id="KAG0576361.1"/>
    </source>
</evidence>
<proteinExistence type="predicted"/>
<organism evidence="1 2">
    <name type="scientific">Ceratodon purpureus</name>
    <name type="common">Fire moss</name>
    <name type="synonym">Dicranum purpureum</name>
    <dbReference type="NCBI Taxonomy" id="3225"/>
    <lineage>
        <taxon>Eukaryota</taxon>
        <taxon>Viridiplantae</taxon>
        <taxon>Streptophyta</taxon>
        <taxon>Embryophyta</taxon>
        <taxon>Bryophyta</taxon>
        <taxon>Bryophytina</taxon>
        <taxon>Bryopsida</taxon>
        <taxon>Dicranidae</taxon>
        <taxon>Pseudoditrichales</taxon>
        <taxon>Ditrichaceae</taxon>
        <taxon>Ceratodon</taxon>
    </lineage>
</organism>
<accession>A0A8T0I0B8</accession>
<reference evidence="1" key="1">
    <citation type="submission" date="2020-06" db="EMBL/GenBank/DDBJ databases">
        <title>WGS assembly of Ceratodon purpureus strain R40.</title>
        <authorList>
            <person name="Carey S.B."/>
            <person name="Jenkins J."/>
            <person name="Shu S."/>
            <person name="Lovell J.T."/>
            <person name="Sreedasyam A."/>
            <person name="Maumus F."/>
            <person name="Tiley G.P."/>
            <person name="Fernandez-Pozo N."/>
            <person name="Barry K."/>
            <person name="Chen C."/>
            <person name="Wang M."/>
            <person name="Lipzen A."/>
            <person name="Daum C."/>
            <person name="Saski C.A."/>
            <person name="Payton A.C."/>
            <person name="Mcbreen J.C."/>
            <person name="Conrad R.E."/>
            <person name="Kollar L.M."/>
            <person name="Olsson S."/>
            <person name="Huttunen S."/>
            <person name="Landis J.B."/>
            <person name="Wickett N.J."/>
            <person name="Johnson M.G."/>
            <person name="Rensing S.A."/>
            <person name="Grimwood J."/>
            <person name="Schmutz J."/>
            <person name="Mcdaniel S.F."/>
        </authorList>
    </citation>
    <scope>NUCLEOTIDE SEQUENCE</scope>
    <source>
        <strain evidence="1">R40</strain>
    </source>
</reference>
<dbReference type="Proteomes" id="UP000822688">
    <property type="component" value="Chromosome 5"/>
</dbReference>
<gene>
    <name evidence="1" type="ORF">KC19_5G074200</name>
</gene>
<protein>
    <submittedName>
        <fullName evidence="1">Uncharacterized protein</fullName>
    </submittedName>
</protein>